<dbReference type="Proteomes" id="UP001277803">
    <property type="component" value="Unassembled WGS sequence"/>
</dbReference>
<name>A0AB35S7G1_BIFLN</name>
<dbReference type="RefSeq" id="WP_260847463.1">
    <property type="nucleotide sequence ID" value="NZ_CACRSV010000041.1"/>
</dbReference>
<proteinExistence type="predicted"/>
<reference evidence="1" key="1">
    <citation type="submission" date="2023-10" db="EMBL/GenBank/DDBJ databases">
        <title>Rapid discrimination of Bifidobacterium longum Subspecies based on MALDI-TOF MS and Machine Learning.</title>
        <authorList>
            <person name="Chen J."/>
        </authorList>
    </citation>
    <scope>NUCLEOTIDE SEQUENCE</scope>
    <source>
        <strain evidence="1">YGMCC0039</strain>
    </source>
</reference>
<accession>A0AB35S7G1</accession>
<dbReference type="AlphaFoldDB" id="A0AB35S7G1"/>
<comment type="caution">
    <text evidence="1">The sequence shown here is derived from an EMBL/GenBank/DDBJ whole genome shotgun (WGS) entry which is preliminary data.</text>
</comment>
<sequence>MMSLKDSMIRGLAMYGLSSMSQYGRANSSTLVDLINEANKNAR</sequence>
<gene>
    <name evidence="1" type="ORF">RS890_05400</name>
</gene>
<evidence type="ECO:0000313" key="2">
    <source>
        <dbReference type="Proteomes" id="UP001277803"/>
    </source>
</evidence>
<dbReference type="EMBL" id="JAWLRA010000013">
    <property type="protein sequence ID" value="MDW3126539.1"/>
    <property type="molecule type" value="Genomic_DNA"/>
</dbReference>
<protein>
    <submittedName>
        <fullName evidence="1">Uncharacterized protein</fullName>
    </submittedName>
</protein>
<evidence type="ECO:0000313" key="1">
    <source>
        <dbReference type="EMBL" id="MDW3126539.1"/>
    </source>
</evidence>
<organism evidence="1 2">
    <name type="scientific">Bifidobacterium longum</name>
    <dbReference type="NCBI Taxonomy" id="216816"/>
    <lineage>
        <taxon>Bacteria</taxon>
        <taxon>Bacillati</taxon>
        <taxon>Actinomycetota</taxon>
        <taxon>Actinomycetes</taxon>
        <taxon>Bifidobacteriales</taxon>
        <taxon>Bifidobacteriaceae</taxon>
        <taxon>Bifidobacterium</taxon>
    </lineage>
</organism>